<keyword evidence="5 7" id="KW-0436">Ligase</keyword>
<evidence type="ECO:0000256" key="2">
    <source>
        <dbReference type="ARBA" id="ARBA00010897"/>
    </source>
</evidence>
<comment type="function">
    <text evidence="7 8">Catalyzes the synthesis of beta-nicotinate D-ribonucleotide from nicotinate and 5-phospho-D-ribose 1-phosphate at the expense of ATP.</text>
</comment>
<dbReference type="Gene3D" id="3.20.140.10">
    <property type="entry name" value="nicotinate phosphoribosyltransferase"/>
    <property type="match status" value="1"/>
</dbReference>
<keyword evidence="11" id="KW-0328">Glycosyltransferase</keyword>
<dbReference type="InterPro" id="IPR036068">
    <property type="entry name" value="Nicotinate_pribotase-like_C"/>
</dbReference>
<reference evidence="11 12" key="1">
    <citation type="submission" date="2018-01" db="EMBL/GenBank/DDBJ databases">
        <title>Whole genome sequencing of Histamine producing bacteria.</title>
        <authorList>
            <person name="Butler K."/>
        </authorList>
    </citation>
    <scope>NUCLEOTIDE SEQUENCE [LARGE SCALE GENOMIC DNA]</scope>
    <source>
        <strain evidence="11 12">FS-7.2</strain>
    </source>
</reference>
<dbReference type="NCBIfam" id="NF003704">
    <property type="entry name" value="PRK05321.1"/>
    <property type="match status" value="1"/>
</dbReference>
<dbReference type="PANTHER" id="PTHR11098">
    <property type="entry name" value="NICOTINATE PHOSPHORIBOSYLTRANSFERASE"/>
    <property type="match status" value="1"/>
</dbReference>
<dbReference type="PIRSF" id="PIRSF000484">
    <property type="entry name" value="NAPRT"/>
    <property type="match status" value="1"/>
</dbReference>
<dbReference type="HAMAP" id="MF_00570">
    <property type="entry name" value="NAPRTase"/>
    <property type="match status" value="1"/>
</dbReference>
<keyword evidence="6 7" id="KW-0662">Pyridine nucleotide biosynthesis</keyword>
<dbReference type="InterPro" id="IPR040727">
    <property type="entry name" value="NAPRTase_N"/>
</dbReference>
<dbReference type="EC" id="6.3.4.21" evidence="3 7"/>
<evidence type="ECO:0000256" key="4">
    <source>
        <dbReference type="ARBA" id="ARBA00022553"/>
    </source>
</evidence>
<dbReference type="NCBIfam" id="TIGR01514">
    <property type="entry name" value="NAPRTase"/>
    <property type="match status" value="1"/>
</dbReference>
<evidence type="ECO:0000256" key="6">
    <source>
        <dbReference type="ARBA" id="ARBA00022642"/>
    </source>
</evidence>
<dbReference type="SUPFAM" id="SSF51690">
    <property type="entry name" value="Nicotinate/Quinolinate PRTase C-terminal domain-like"/>
    <property type="match status" value="1"/>
</dbReference>
<dbReference type="GO" id="GO:0004516">
    <property type="term" value="F:nicotinate phosphoribosyltransferase activity"/>
    <property type="evidence" value="ECO:0007669"/>
    <property type="project" value="UniProtKB-UniRule"/>
</dbReference>
<evidence type="ECO:0000256" key="7">
    <source>
        <dbReference type="HAMAP-Rule" id="MF_00570"/>
    </source>
</evidence>
<dbReference type="Proteomes" id="UP000241426">
    <property type="component" value="Unassembled WGS sequence"/>
</dbReference>
<dbReference type="InterPro" id="IPR007229">
    <property type="entry name" value="Nic_PRibTrfase-Fam"/>
</dbReference>
<accession>A0A2T3KLE0</accession>
<sequence length="403" mass="46250">MNKNKIIATLSDTDAYKIHMQAAVFRSYPEAEVTHKLDIRSDECLADLEGEIRAEINELRKASFSDDMITHLKTHSPFLPSAFVDYLRGFRFDPQRDIQVYLKDDEKFGKQLAITVKGPWLRTILYEIPILSIVSEVRNRNRFPDVKIEDFRKTLFKKVEKLKLDIKTRGITNFKFAEMGTRRRFSKEFQHYAIQYLSANLSEQLVGTSNYEFAREFGLTAVGTVAHEWFMFFQSETTPDKSQKMALDVWNETFRGELGIGLTDTISSDSFLKIFDPMFAKSFDGLRHDSGSPFAWGDKFISHYESLGIDPMTKTLIFTDSLDFDKCLDICEYFAGRINISFGIGTAISADIEDIPGYKPLSIVMKMTSANGHPVAKVSDEPAKAMCEDEVYLRYLKSRFEIK</sequence>
<keyword evidence="11" id="KW-0808">Transferase</keyword>
<comment type="PTM">
    <text evidence="7 8">Transiently phosphorylated on a His residue during the reaction cycle. Phosphorylation strongly increases the affinity for substrates and increases the rate of nicotinate D-ribonucleotide production. Dephosphorylation regenerates the low-affinity form of the enzyme, leading to product release.</text>
</comment>
<evidence type="ECO:0000256" key="5">
    <source>
        <dbReference type="ARBA" id="ARBA00022598"/>
    </source>
</evidence>
<evidence type="ECO:0000259" key="9">
    <source>
        <dbReference type="Pfam" id="PF04095"/>
    </source>
</evidence>
<keyword evidence="4 7" id="KW-0597">Phosphoprotein</keyword>
<evidence type="ECO:0000313" key="12">
    <source>
        <dbReference type="Proteomes" id="UP000241426"/>
    </source>
</evidence>
<gene>
    <name evidence="7 11" type="primary">pncB</name>
    <name evidence="11" type="ORF">C9J27_05215</name>
</gene>
<feature type="domain" description="Nicotinate phosphoribosyltransferase N-terminal" evidence="10">
    <location>
        <begin position="12"/>
        <end position="135"/>
    </location>
</feature>
<comment type="caution">
    <text evidence="11">The sequence shown here is derived from an EMBL/GenBank/DDBJ whole genome shotgun (WGS) entry which is preliminary data.</text>
</comment>
<name>A0A2T3KLE0_9GAMM</name>
<dbReference type="PANTHER" id="PTHR11098:SF1">
    <property type="entry name" value="NICOTINATE PHOSPHORIBOSYLTRANSFERASE"/>
    <property type="match status" value="1"/>
</dbReference>
<dbReference type="Pfam" id="PF17767">
    <property type="entry name" value="NAPRTase_N"/>
    <property type="match status" value="1"/>
</dbReference>
<dbReference type="AlphaFoldDB" id="A0A2T3KLE0"/>
<comment type="similarity">
    <text evidence="2 7 8">Belongs to the NAPRTase family.</text>
</comment>
<evidence type="ECO:0000313" key="11">
    <source>
        <dbReference type="EMBL" id="PSV00535.1"/>
    </source>
</evidence>
<evidence type="ECO:0000259" key="10">
    <source>
        <dbReference type="Pfam" id="PF17767"/>
    </source>
</evidence>
<dbReference type="GO" id="GO:0005829">
    <property type="term" value="C:cytosol"/>
    <property type="evidence" value="ECO:0007669"/>
    <property type="project" value="TreeGrafter"/>
</dbReference>
<organism evidence="11 12">
    <name type="scientific">Photobacterium kishitanii</name>
    <dbReference type="NCBI Taxonomy" id="318456"/>
    <lineage>
        <taxon>Bacteria</taxon>
        <taxon>Pseudomonadati</taxon>
        <taxon>Pseudomonadota</taxon>
        <taxon>Gammaproteobacteria</taxon>
        <taxon>Vibrionales</taxon>
        <taxon>Vibrionaceae</taxon>
        <taxon>Photobacterium</taxon>
    </lineage>
</organism>
<comment type="pathway">
    <text evidence="1 7 8">Cofactor biosynthesis; NAD(+) biosynthesis; nicotinate D-ribonucleotide from nicotinate: step 1/1.</text>
</comment>
<dbReference type="Pfam" id="PF04095">
    <property type="entry name" value="NAPRTase"/>
    <property type="match status" value="1"/>
</dbReference>
<evidence type="ECO:0000256" key="3">
    <source>
        <dbReference type="ARBA" id="ARBA00013236"/>
    </source>
</evidence>
<dbReference type="EMBL" id="PYNF01000003">
    <property type="protein sequence ID" value="PSV00535.1"/>
    <property type="molecule type" value="Genomic_DNA"/>
</dbReference>
<dbReference type="GO" id="GO:0034355">
    <property type="term" value="P:NAD+ biosynthetic process via the salvage pathway"/>
    <property type="evidence" value="ECO:0007669"/>
    <property type="project" value="TreeGrafter"/>
</dbReference>
<evidence type="ECO:0000256" key="8">
    <source>
        <dbReference type="RuleBase" id="RU003838"/>
    </source>
</evidence>
<feature type="modified residue" description="Phosphohistidine; by autocatalysis" evidence="7">
    <location>
        <position position="227"/>
    </location>
</feature>
<dbReference type="InterPro" id="IPR041525">
    <property type="entry name" value="N/Namide_PRibTrfase"/>
</dbReference>
<protein>
    <recommendedName>
        <fullName evidence="3 7">Nicotinate phosphoribosyltransferase</fullName>
        <shortName evidence="7">NAPRTase</shortName>
        <ecNumber evidence="3 7">6.3.4.21</ecNumber>
    </recommendedName>
</protein>
<dbReference type="SUPFAM" id="SSF54675">
    <property type="entry name" value="Nicotinate/Quinolinate PRTase N-terminal domain-like"/>
    <property type="match status" value="1"/>
</dbReference>
<feature type="domain" description="Nicotinate/nicotinamide phosphoribosyltransferase" evidence="9">
    <location>
        <begin position="174"/>
        <end position="402"/>
    </location>
</feature>
<dbReference type="GO" id="GO:0016757">
    <property type="term" value="F:glycosyltransferase activity"/>
    <property type="evidence" value="ECO:0007669"/>
    <property type="project" value="UniProtKB-KW"/>
</dbReference>
<dbReference type="UniPathway" id="UPA00253">
    <property type="reaction ID" value="UER00457"/>
</dbReference>
<proteinExistence type="inferred from homology"/>
<dbReference type="InterPro" id="IPR006406">
    <property type="entry name" value="Nic_PRibTrfase"/>
</dbReference>
<evidence type="ECO:0000256" key="1">
    <source>
        <dbReference type="ARBA" id="ARBA00004952"/>
    </source>
</evidence>
<comment type="catalytic activity">
    <reaction evidence="7 8">
        <text>5-phospho-alpha-D-ribose 1-diphosphate + nicotinate + ATP + H2O = nicotinate beta-D-ribonucleotide + ADP + phosphate + diphosphate</text>
        <dbReference type="Rhea" id="RHEA:36163"/>
        <dbReference type="ChEBI" id="CHEBI:15377"/>
        <dbReference type="ChEBI" id="CHEBI:30616"/>
        <dbReference type="ChEBI" id="CHEBI:32544"/>
        <dbReference type="ChEBI" id="CHEBI:33019"/>
        <dbReference type="ChEBI" id="CHEBI:43474"/>
        <dbReference type="ChEBI" id="CHEBI:57502"/>
        <dbReference type="ChEBI" id="CHEBI:58017"/>
        <dbReference type="ChEBI" id="CHEBI:456216"/>
        <dbReference type="EC" id="6.3.4.21"/>
    </reaction>
</comment>
<dbReference type="RefSeq" id="WP_107289165.1">
    <property type="nucleotide sequence ID" value="NZ_PYNF01000003.1"/>
</dbReference>